<sequence>MRIAALFGIYISAEATNGYDEKTVLSTISNGMFIDVRTLSDHLKEAGIPLDAQMMKMADFLDEATVKTLNNVRVQVVHTSPESVTHEELCKYLDNVSRLLPQIDDIDCSPNEATETQWLDPELHVNDAGAWCQDHLKRMRMGEMAKPYMRRDPVRVAVIDSAVDFSDPDLYPVRGTFYKKDGTPFYGTWNFVDDTHVLGNDTRHGTACAKAMASQGNNTVGITGVAPNHIKLASLQSMQELRGSWAATVEALDFAIEINVEVISMSLGAFTSEQTRRMLRRVLDEVQRNDIVLVVPAGNDGKYAYNYYPCWYGGSKSICVGALSNEQGTHMAMFSNFGGQVDIATYGKDICIGFKEDGTPDLATGTSISTPMVAGFVTILRSMGIQPSQVKSLLVNNADPLDHVGSAIRPGSDGLNAVRTIRAAIHELHRQLSPAGLRGNRQL</sequence>
<comment type="catalytic activity">
    <reaction evidence="5">
        <text>Hydrolysis of proteins with broad specificity for peptide bonds, and a preference for a large uncharged residue in P1. Hydrolyzes peptide amides.</text>
        <dbReference type="EC" id="3.4.21.62"/>
    </reaction>
</comment>
<name>A0A7J6UFD8_PEROL</name>
<evidence type="ECO:0000256" key="3">
    <source>
        <dbReference type="ARBA" id="ARBA00022801"/>
    </source>
</evidence>
<dbReference type="PROSITE" id="PS00138">
    <property type="entry name" value="SUBTILASE_SER"/>
    <property type="match status" value="1"/>
</dbReference>
<accession>A0A7J6UFD8</accession>
<dbReference type="PROSITE" id="PS51892">
    <property type="entry name" value="SUBTILASE"/>
    <property type="match status" value="1"/>
</dbReference>
<evidence type="ECO:0000256" key="2">
    <source>
        <dbReference type="ARBA" id="ARBA00022670"/>
    </source>
</evidence>
<evidence type="ECO:0000313" key="10">
    <source>
        <dbReference type="Proteomes" id="UP000574390"/>
    </source>
</evidence>
<reference evidence="9 10" key="1">
    <citation type="submission" date="2020-04" db="EMBL/GenBank/DDBJ databases">
        <title>Perkinsus olseni comparative genomics.</title>
        <authorList>
            <person name="Bogema D.R."/>
        </authorList>
    </citation>
    <scope>NUCLEOTIDE SEQUENCE [LARGE SCALE GENOMIC DNA]</scope>
    <source>
        <strain evidence="9">ATCC PRA-205</strain>
    </source>
</reference>
<dbReference type="Proteomes" id="UP000574390">
    <property type="component" value="Unassembled WGS sequence"/>
</dbReference>
<organism evidence="9 10">
    <name type="scientific">Perkinsus olseni</name>
    <name type="common">Perkinsus atlanticus</name>
    <dbReference type="NCBI Taxonomy" id="32597"/>
    <lineage>
        <taxon>Eukaryota</taxon>
        <taxon>Sar</taxon>
        <taxon>Alveolata</taxon>
        <taxon>Perkinsozoa</taxon>
        <taxon>Perkinsea</taxon>
        <taxon>Perkinsida</taxon>
        <taxon>Perkinsidae</taxon>
        <taxon>Perkinsus</taxon>
    </lineage>
</organism>
<feature type="active site" description="Charge relay system" evidence="7">
    <location>
        <position position="204"/>
    </location>
</feature>
<gene>
    <name evidence="9" type="primary">SUB2_3</name>
    <name evidence="9" type="ORF">FOZ62_000403</name>
</gene>
<feature type="active site" description="Charge relay system" evidence="7">
    <location>
        <position position="160"/>
    </location>
</feature>
<dbReference type="GO" id="GO:0004252">
    <property type="term" value="F:serine-type endopeptidase activity"/>
    <property type="evidence" value="ECO:0007669"/>
    <property type="project" value="UniProtKB-UniRule"/>
</dbReference>
<dbReference type="InterPro" id="IPR023828">
    <property type="entry name" value="Peptidase_S8_Ser-AS"/>
</dbReference>
<evidence type="ECO:0000256" key="1">
    <source>
        <dbReference type="ARBA" id="ARBA00011073"/>
    </source>
</evidence>
<evidence type="ECO:0000256" key="5">
    <source>
        <dbReference type="ARBA" id="ARBA00023529"/>
    </source>
</evidence>
<dbReference type="EC" id="3.4.21.62" evidence="6"/>
<evidence type="ECO:0000313" key="9">
    <source>
        <dbReference type="EMBL" id="KAF4755806.1"/>
    </source>
</evidence>
<keyword evidence="2 7" id="KW-0645">Protease</keyword>
<dbReference type="AlphaFoldDB" id="A0A7J6UFD8"/>
<dbReference type="InterPro" id="IPR015500">
    <property type="entry name" value="Peptidase_S8_subtilisin-rel"/>
</dbReference>
<keyword evidence="4 7" id="KW-0720">Serine protease</keyword>
<dbReference type="PRINTS" id="PR00723">
    <property type="entry name" value="SUBTILISIN"/>
</dbReference>
<dbReference type="InterPro" id="IPR050131">
    <property type="entry name" value="Peptidase_S8_subtilisin-like"/>
</dbReference>
<comment type="caution">
    <text evidence="9">The sequence shown here is derived from an EMBL/GenBank/DDBJ whole genome shotgun (WGS) entry which is preliminary data.</text>
</comment>
<dbReference type="SUPFAM" id="SSF52743">
    <property type="entry name" value="Subtilisin-like"/>
    <property type="match status" value="1"/>
</dbReference>
<dbReference type="PANTHER" id="PTHR43806:SF11">
    <property type="entry name" value="CEREVISIN-RELATED"/>
    <property type="match status" value="1"/>
</dbReference>
<evidence type="ECO:0000259" key="8">
    <source>
        <dbReference type="Pfam" id="PF00082"/>
    </source>
</evidence>
<keyword evidence="3 7" id="KW-0378">Hydrolase</keyword>
<feature type="active site" description="Charge relay system" evidence="7">
    <location>
        <position position="367"/>
    </location>
</feature>
<evidence type="ECO:0000256" key="4">
    <source>
        <dbReference type="ARBA" id="ARBA00022825"/>
    </source>
</evidence>
<feature type="domain" description="Peptidase S8/S53" evidence="8">
    <location>
        <begin position="154"/>
        <end position="401"/>
    </location>
</feature>
<evidence type="ECO:0000256" key="7">
    <source>
        <dbReference type="PROSITE-ProRule" id="PRU01240"/>
    </source>
</evidence>
<dbReference type="PANTHER" id="PTHR43806">
    <property type="entry name" value="PEPTIDASE S8"/>
    <property type="match status" value="1"/>
</dbReference>
<dbReference type="GO" id="GO:0006508">
    <property type="term" value="P:proteolysis"/>
    <property type="evidence" value="ECO:0007669"/>
    <property type="project" value="UniProtKB-KW"/>
</dbReference>
<evidence type="ECO:0000256" key="6">
    <source>
        <dbReference type="ARBA" id="ARBA00023619"/>
    </source>
</evidence>
<dbReference type="Pfam" id="PF00082">
    <property type="entry name" value="Peptidase_S8"/>
    <property type="match status" value="1"/>
</dbReference>
<comment type="similarity">
    <text evidence="1 7">Belongs to the peptidase S8 family.</text>
</comment>
<dbReference type="EMBL" id="JABANM010000519">
    <property type="protein sequence ID" value="KAF4755806.1"/>
    <property type="molecule type" value="Genomic_DNA"/>
</dbReference>
<protein>
    <recommendedName>
        <fullName evidence="6">subtilisin</fullName>
        <ecNumber evidence="6">3.4.21.62</ecNumber>
    </recommendedName>
</protein>
<dbReference type="InterPro" id="IPR000209">
    <property type="entry name" value="Peptidase_S8/S53_dom"/>
</dbReference>
<proteinExistence type="inferred from homology"/>
<dbReference type="InterPro" id="IPR036852">
    <property type="entry name" value="Peptidase_S8/S53_dom_sf"/>
</dbReference>
<dbReference type="Gene3D" id="3.40.50.200">
    <property type="entry name" value="Peptidase S8/S53 domain"/>
    <property type="match status" value="1"/>
</dbReference>